<protein>
    <submittedName>
        <fullName evidence="2">DUF3108 domain-containing protein</fullName>
    </submittedName>
</protein>
<dbReference type="OrthoDB" id="7630100at2"/>
<organism evidence="2 3">
    <name type="scientific">Parvularcula marina</name>
    <dbReference type="NCBI Taxonomy" id="2292771"/>
    <lineage>
        <taxon>Bacteria</taxon>
        <taxon>Pseudomonadati</taxon>
        <taxon>Pseudomonadota</taxon>
        <taxon>Alphaproteobacteria</taxon>
        <taxon>Parvularculales</taxon>
        <taxon>Parvularculaceae</taxon>
        <taxon>Parvularcula</taxon>
    </lineage>
</organism>
<comment type="caution">
    <text evidence="2">The sequence shown here is derived from an EMBL/GenBank/DDBJ whole genome shotgun (WGS) entry which is preliminary data.</text>
</comment>
<name>A0A371RFK4_9PROT</name>
<dbReference type="InterPro" id="IPR021457">
    <property type="entry name" value="DUF3108"/>
</dbReference>
<proteinExistence type="predicted"/>
<dbReference type="Proteomes" id="UP000264589">
    <property type="component" value="Unassembled WGS sequence"/>
</dbReference>
<feature type="chain" id="PRO_5016786489" evidence="1">
    <location>
        <begin position="23"/>
        <end position="311"/>
    </location>
</feature>
<accession>A0A371RFK4</accession>
<keyword evidence="1" id="KW-0732">Signal</keyword>
<dbReference type="Pfam" id="PF11306">
    <property type="entry name" value="DUF3108"/>
    <property type="match status" value="1"/>
</dbReference>
<reference evidence="2 3" key="1">
    <citation type="submission" date="2018-08" db="EMBL/GenBank/DDBJ databases">
        <title>Parvularcula sp. SM1705, isolated from surface water of the South Sea China.</title>
        <authorList>
            <person name="Sun L."/>
        </authorList>
    </citation>
    <scope>NUCLEOTIDE SEQUENCE [LARGE SCALE GENOMIC DNA]</scope>
    <source>
        <strain evidence="2 3">SM1705</strain>
    </source>
</reference>
<keyword evidence="3" id="KW-1185">Reference proteome</keyword>
<gene>
    <name evidence="2" type="ORF">DX908_02440</name>
</gene>
<dbReference type="AlphaFoldDB" id="A0A371RFK4"/>
<dbReference type="EMBL" id="QUQO01000001">
    <property type="protein sequence ID" value="RFB04241.1"/>
    <property type="molecule type" value="Genomic_DNA"/>
</dbReference>
<dbReference type="RefSeq" id="WP_116390869.1">
    <property type="nucleotide sequence ID" value="NZ_CAXQPM010000029.1"/>
</dbReference>
<feature type="signal peptide" evidence="1">
    <location>
        <begin position="1"/>
        <end position="22"/>
    </location>
</feature>
<evidence type="ECO:0000313" key="2">
    <source>
        <dbReference type="EMBL" id="RFB04241.1"/>
    </source>
</evidence>
<dbReference type="InParanoid" id="A0A371RFK4"/>
<evidence type="ECO:0000313" key="3">
    <source>
        <dbReference type="Proteomes" id="UP000264589"/>
    </source>
</evidence>
<sequence>MKNTYSIHALLCFITAASPAFAEDYPDQGTREWRELFAVDPSPTALPYMPVPEPSGGLTYSARFKGEIAGFDVGRVFLDVSASDENYSVFYKMEQKGVARWFSDAEATSKARGSFGENGRIAEHYYFNHDYEAEDDQQYVEIFRRNGDRRMHLWTSPVYTFHQPVGEQIALNAVDPMAGLLALGFLDNNKGKNPCDRTVEVFDGRRLFRLVLKSEGTEKLKRRGNNVYRGTAYKCRLYQEKIAGYREDKRGDVDGDVWVYLVDVPQAFRSDEMAYVPVMIRAKQGLFTAWLEGENPTITAADGRSVNLGDM</sequence>
<evidence type="ECO:0000256" key="1">
    <source>
        <dbReference type="SAM" id="SignalP"/>
    </source>
</evidence>